<dbReference type="SUPFAM" id="SSF55826">
    <property type="entry name" value="YbaK/ProRS associated domain"/>
    <property type="match status" value="1"/>
</dbReference>
<gene>
    <name evidence="6" type="primary">ybaK</name>
    <name evidence="6" type="ORF">IPL58_08875</name>
</gene>
<dbReference type="NCBIfam" id="TIGR00011">
    <property type="entry name" value="YbaK_EbsC"/>
    <property type="match status" value="1"/>
</dbReference>
<evidence type="ECO:0000313" key="7">
    <source>
        <dbReference type="Proteomes" id="UP000886689"/>
    </source>
</evidence>
<dbReference type="InterPro" id="IPR004369">
    <property type="entry name" value="Prolyl-tRNA_editing_YbaK/EbsC"/>
</dbReference>
<dbReference type="CDD" id="cd00002">
    <property type="entry name" value="YbaK_deacylase"/>
    <property type="match status" value="1"/>
</dbReference>
<dbReference type="InterPro" id="IPR036754">
    <property type="entry name" value="YbaK/aa-tRNA-synt-asso_dom_sf"/>
</dbReference>
<comment type="similarity">
    <text evidence="1 4">Belongs to the prolyl-tRNA editing family. YbaK/EbsC subfamily.</text>
</comment>
<dbReference type="EC" id="4.2.-.-" evidence="4"/>
<evidence type="ECO:0000256" key="4">
    <source>
        <dbReference type="PIRNR" id="PIRNR006181"/>
    </source>
</evidence>
<dbReference type="EMBL" id="JADJUC010000007">
    <property type="protein sequence ID" value="MBK8524220.1"/>
    <property type="molecule type" value="Genomic_DNA"/>
</dbReference>
<dbReference type="AlphaFoldDB" id="A0A9D7PQK4"/>
<evidence type="ECO:0000256" key="2">
    <source>
        <dbReference type="ARBA" id="ARBA00022917"/>
    </source>
</evidence>
<dbReference type="GO" id="GO:0016829">
    <property type="term" value="F:lyase activity"/>
    <property type="evidence" value="ECO:0007669"/>
    <property type="project" value="UniProtKB-KW"/>
</dbReference>
<feature type="domain" description="YbaK/aminoacyl-tRNA synthetase-associated" evidence="5">
    <location>
        <begin position="39"/>
        <end position="149"/>
    </location>
</feature>
<organism evidence="6 7">
    <name type="scientific">Candidatus Proximibacter danicus</name>
    <dbReference type="NCBI Taxonomy" id="2954365"/>
    <lineage>
        <taxon>Bacteria</taxon>
        <taxon>Pseudomonadati</taxon>
        <taxon>Pseudomonadota</taxon>
        <taxon>Betaproteobacteria</taxon>
        <taxon>Candidatus Proximibacter</taxon>
    </lineage>
</organism>
<dbReference type="InterPro" id="IPR007214">
    <property type="entry name" value="YbaK/aa-tRNA-synth-assoc-dom"/>
</dbReference>
<dbReference type="PIRSF" id="PIRSF006181">
    <property type="entry name" value="EbsC_YbaK"/>
    <property type="match status" value="1"/>
</dbReference>
<dbReference type="PANTHER" id="PTHR30411:SF0">
    <property type="entry name" value="CYS-TRNA(PRO)_CYS-TRNA(CYS) DEACYLASE YBAK"/>
    <property type="match status" value="1"/>
</dbReference>
<dbReference type="PANTHER" id="PTHR30411">
    <property type="entry name" value="CYTOPLASMIC PROTEIN"/>
    <property type="match status" value="1"/>
</dbReference>
<comment type="caution">
    <text evidence="6">The sequence shown here is derived from an EMBL/GenBank/DDBJ whole genome shotgun (WGS) entry which is preliminary data.</text>
</comment>
<reference evidence="6" key="1">
    <citation type="submission" date="2020-10" db="EMBL/GenBank/DDBJ databases">
        <title>Connecting structure to function with the recovery of over 1000 high-quality activated sludge metagenome-assembled genomes encoding full-length rRNA genes using long-read sequencing.</title>
        <authorList>
            <person name="Singleton C.M."/>
            <person name="Petriglieri F."/>
            <person name="Kristensen J.M."/>
            <person name="Kirkegaard R.H."/>
            <person name="Michaelsen T.Y."/>
            <person name="Andersen M.H."/>
            <person name="Karst S.M."/>
            <person name="Dueholm M.S."/>
            <person name="Nielsen P.H."/>
            <person name="Albertsen M."/>
        </authorList>
    </citation>
    <scope>NUCLEOTIDE SEQUENCE</scope>
    <source>
        <strain evidence="6">Hirt_18-Q3-R61-65_BATAC.395</strain>
    </source>
</reference>
<dbReference type="GO" id="GO:0006412">
    <property type="term" value="P:translation"/>
    <property type="evidence" value="ECO:0007669"/>
    <property type="project" value="UniProtKB-KW"/>
</dbReference>
<evidence type="ECO:0000256" key="1">
    <source>
        <dbReference type="ARBA" id="ARBA00009798"/>
    </source>
</evidence>
<sequence>MKNENAPETPATKFLHAHGVAHSNHLYEYEEHGGTKISARELNVSEHAVVKTLVMEDENAKPLIVLMHGDRKVSTKELARQIGCKKVEPCKPEVANRHTGFLVGGTSPFGTKKQMPIYIEKTILDLPLIYVNGGRRGYLVGVHPHDILRVLQPKVVEAALKD</sequence>
<dbReference type="Pfam" id="PF04073">
    <property type="entry name" value="tRNA_edit"/>
    <property type="match status" value="1"/>
</dbReference>
<evidence type="ECO:0000256" key="3">
    <source>
        <dbReference type="ARBA" id="ARBA00023239"/>
    </source>
</evidence>
<name>A0A9D7PQK4_9PROT</name>
<keyword evidence="3 4" id="KW-0456">Lyase</keyword>
<dbReference type="Gene3D" id="3.90.960.10">
    <property type="entry name" value="YbaK/aminoacyl-tRNA synthetase-associated domain"/>
    <property type="match status" value="1"/>
</dbReference>
<dbReference type="Proteomes" id="UP000886689">
    <property type="component" value="Unassembled WGS sequence"/>
</dbReference>
<evidence type="ECO:0000313" key="6">
    <source>
        <dbReference type="EMBL" id="MBK8524220.1"/>
    </source>
</evidence>
<protein>
    <recommendedName>
        <fullName evidence="4">Cys-tRNA(Pro)/Cys-tRNA(Cys) deacylase</fullName>
        <ecNumber evidence="4">4.2.-.-</ecNumber>
    </recommendedName>
</protein>
<evidence type="ECO:0000259" key="5">
    <source>
        <dbReference type="Pfam" id="PF04073"/>
    </source>
</evidence>
<accession>A0A9D7PQK4</accession>
<proteinExistence type="inferred from homology"/>
<keyword evidence="2 4" id="KW-0648">Protein biosynthesis</keyword>
<dbReference type="GO" id="GO:0002161">
    <property type="term" value="F:aminoacyl-tRNA deacylase activity"/>
    <property type="evidence" value="ECO:0007669"/>
    <property type="project" value="InterPro"/>
</dbReference>